<dbReference type="AlphaFoldDB" id="A0A2H5Q0B3"/>
<evidence type="ECO:0000256" key="5">
    <source>
        <dbReference type="ARBA" id="ARBA00022679"/>
    </source>
</evidence>
<dbReference type="PANTHER" id="PTHR23163:SF8">
    <property type="entry name" value="E3 UBIQUITIN-PROTEIN LIGASE BRE1-LIKE 2"/>
    <property type="match status" value="1"/>
</dbReference>
<dbReference type="EC" id="2.3.2.27" evidence="14"/>
<protein>
    <recommendedName>
        <fullName evidence="14">E3 ubiquitin protein ligase</fullName>
        <ecNumber evidence="14">2.3.2.27</ecNumber>
    </recommendedName>
</protein>
<evidence type="ECO:0000256" key="14">
    <source>
        <dbReference type="RuleBase" id="RU365038"/>
    </source>
</evidence>
<dbReference type="InterPro" id="IPR018957">
    <property type="entry name" value="Znf_C3HC4_RING-type"/>
</dbReference>
<keyword evidence="6 14" id="KW-0479">Metal-binding</keyword>
<keyword evidence="19" id="KW-1185">Reference proteome</keyword>
<keyword evidence="7 13" id="KW-0863">Zinc-finger</keyword>
<gene>
    <name evidence="18" type="ORF">CUMW_183920</name>
</gene>
<evidence type="ECO:0000256" key="3">
    <source>
        <dbReference type="ARBA" id="ARBA00004906"/>
    </source>
</evidence>
<dbReference type="GO" id="GO:0061630">
    <property type="term" value="F:ubiquitin protein ligase activity"/>
    <property type="evidence" value="ECO:0007669"/>
    <property type="project" value="UniProtKB-EC"/>
</dbReference>
<feature type="domain" description="RING-type" evidence="17">
    <location>
        <begin position="885"/>
        <end position="923"/>
    </location>
</feature>
<evidence type="ECO:0000256" key="15">
    <source>
        <dbReference type="SAM" id="Coils"/>
    </source>
</evidence>
<dbReference type="EMBL" id="BDQV01000175">
    <property type="protein sequence ID" value="GAY58023.1"/>
    <property type="molecule type" value="Genomic_DNA"/>
</dbReference>
<dbReference type="InterPro" id="IPR013956">
    <property type="entry name" value="E3_ubiquit_lig_Bre1"/>
</dbReference>
<evidence type="ECO:0000256" key="10">
    <source>
        <dbReference type="ARBA" id="ARBA00022853"/>
    </source>
</evidence>
<dbReference type="InterPro" id="IPR017907">
    <property type="entry name" value="Znf_RING_CS"/>
</dbReference>
<dbReference type="GO" id="GO:0005634">
    <property type="term" value="C:nucleus"/>
    <property type="evidence" value="ECO:0007669"/>
    <property type="project" value="UniProtKB-SubCell"/>
</dbReference>
<evidence type="ECO:0000256" key="13">
    <source>
        <dbReference type="PROSITE-ProRule" id="PRU00175"/>
    </source>
</evidence>
<dbReference type="GO" id="GO:0016567">
    <property type="term" value="P:protein ubiquitination"/>
    <property type="evidence" value="ECO:0007669"/>
    <property type="project" value="UniProtKB-UniRule"/>
</dbReference>
<dbReference type="PROSITE" id="PS00518">
    <property type="entry name" value="ZF_RING_1"/>
    <property type="match status" value="1"/>
</dbReference>
<dbReference type="Proteomes" id="UP000236630">
    <property type="component" value="Unassembled WGS sequence"/>
</dbReference>
<dbReference type="GO" id="GO:0006325">
    <property type="term" value="P:chromatin organization"/>
    <property type="evidence" value="ECO:0007669"/>
    <property type="project" value="UniProtKB-KW"/>
</dbReference>
<keyword evidence="5 14" id="KW-0808">Transferase</keyword>
<keyword evidence="11 14" id="KW-0175">Coiled coil</keyword>
<accession>A0A2H5Q0B3</accession>
<evidence type="ECO:0000256" key="16">
    <source>
        <dbReference type="SAM" id="MobiDB-lite"/>
    </source>
</evidence>
<comment type="caution">
    <text evidence="18">The sequence shown here is derived from an EMBL/GenBank/DDBJ whole genome shotgun (WGS) entry which is preliminary data.</text>
</comment>
<evidence type="ECO:0000313" key="18">
    <source>
        <dbReference type="EMBL" id="GAY58023.1"/>
    </source>
</evidence>
<dbReference type="Gene3D" id="3.30.40.10">
    <property type="entry name" value="Zinc/RING finger domain, C3HC4 (zinc finger)"/>
    <property type="match status" value="1"/>
</dbReference>
<dbReference type="InterPro" id="IPR001841">
    <property type="entry name" value="Znf_RING"/>
</dbReference>
<dbReference type="SUPFAM" id="SSF57850">
    <property type="entry name" value="RING/U-box"/>
    <property type="match status" value="1"/>
</dbReference>
<evidence type="ECO:0000256" key="9">
    <source>
        <dbReference type="ARBA" id="ARBA00022833"/>
    </source>
</evidence>
<dbReference type="PROSITE" id="PS50089">
    <property type="entry name" value="ZF_RING_2"/>
    <property type="match status" value="1"/>
</dbReference>
<dbReference type="GO" id="GO:0008270">
    <property type="term" value="F:zinc ion binding"/>
    <property type="evidence" value="ECO:0007669"/>
    <property type="project" value="UniProtKB-KW"/>
</dbReference>
<feature type="coiled-coil region" evidence="15">
    <location>
        <begin position="256"/>
        <end position="286"/>
    </location>
</feature>
<dbReference type="GO" id="GO:0033503">
    <property type="term" value="C:HULC complex"/>
    <property type="evidence" value="ECO:0007669"/>
    <property type="project" value="TreeGrafter"/>
</dbReference>
<dbReference type="UniPathway" id="UPA00143"/>
<feature type="coiled-coil region" evidence="15">
    <location>
        <begin position="419"/>
        <end position="446"/>
    </location>
</feature>
<comment type="subcellular location">
    <subcellularLocation>
        <location evidence="2 14">Nucleus</location>
    </subcellularLocation>
</comment>
<comment type="similarity">
    <text evidence="4 14">Belongs to the BRE1 family.</text>
</comment>
<feature type="region of interest" description="Disordered" evidence="16">
    <location>
        <begin position="1"/>
        <end position="50"/>
    </location>
</feature>
<dbReference type="SMART" id="SM00184">
    <property type="entry name" value="RING"/>
    <property type="match status" value="1"/>
</dbReference>
<dbReference type="CDD" id="cd16499">
    <property type="entry name" value="RING-HC_Bre1-like"/>
    <property type="match status" value="1"/>
</dbReference>
<dbReference type="InterPro" id="IPR013083">
    <property type="entry name" value="Znf_RING/FYVE/PHD"/>
</dbReference>
<dbReference type="STRING" id="55188.A0A2H5Q0B3"/>
<evidence type="ECO:0000256" key="6">
    <source>
        <dbReference type="ARBA" id="ARBA00022723"/>
    </source>
</evidence>
<evidence type="ECO:0000256" key="1">
    <source>
        <dbReference type="ARBA" id="ARBA00000900"/>
    </source>
</evidence>
<evidence type="ECO:0000256" key="7">
    <source>
        <dbReference type="ARBA" id="ARBA00022771"/>
    </source>
</evidence>
<evidence type="ECO:0000313" key="19">
    <source>
        <dbReference type="Proteomes" id="UP000236630"/>
    </source>
</evidence>
<evidence type="ECO:0000256" key="4">
    <source>
        <dbReference type="ARBA" id="ARBA00005555"/>
    </source>
</evidence>
<evidence type="ECO:0000256" key="8">
    <source>
        <dbReference type="ARBA" id="ARBA00022786"/>
    </source>
</evidence>
<organism evidence="18 19">
    <name type="scientific">Citrus unshiu</name>
    <name type="common">Satsuma mandarin</name>
    <name type="synonym">Citrus nobilis var. unshiu</name>
    <dbReference type="NCBI Taxonomy" id="55188"/>
    <lineage>
        <taxon>Eukaryota</taxon>
        <taxon>Viridiplantae</taxon>
        <taxon>Streptophyta</taxon>
        <taxon>Embryophyta</taxon>
        <taxon>Tracheophyta</taxon>
        <taxon>Spermatophyta</taxon>
        <taxon>Magnoliopsida</taxon>
        <taxon>eudicotyledons</taxon>
        <taxon>Gunneridae</taxon>
        <taxon>Pentapetalae</taxon>
        <taxon>rosids</taxon>
        <taxon>malvids</taxon>
        <taxon>Sapindales</taxon>
        <taxon>Rutaceae</taxon>
        <taxon>Aurantioideae</taxon>
        <taxon>Citrus</taxon>
    </lineage>
</organism>
<sequence length="937" mass="106920">MENEEELKEPEKKKPHLNLNSHSHSHSHSLSPTMARNTPSSPSSNKSVDSAVLQYQNQKLVQQLDSQKHELQSLEAKIKELQEKQTSYDEMLITVNQLWNLFVDDLILLGVRAGGGSNVLQKLDSENQTRDSIPSGPPEDMFLCRLLQVNSIESSSKDGILQYVEEALASRHSSARELMKFIEEVIDAQRVKTKSIAEAFHEKLSAEDAIIQLSKIDDMMKEEAKNLHEVMEIIHLKHKEYADQIENYISSHSVDQAEIQHLAGELEETMAELEESRRKLVSLKMQKDIASGTHSLVPAAAMVNGSVSPEKRPADGRMDLQELKDSVEEAKILAADRLSEVEEAQQDNINLSKQLENLQNELNDDKYVHSSRLYNLVNDQLQHWNVEVERYKALTDSLLIDRSLVLRREKEINVRAESADAARNTVDDSESRIERLEVQLQKSIIEKNDLGLKMEEAIQDSGRKDIKAEFRVMASALSKEMGMMEAQLNRWKETADEALSLREKAVSLKVSLSAKTNEQKRLTDKCVEQMAEIKSLKALVSLLILMLIYISYSPNAFGAWSLVAFMNSIRGIFWLFIRQTLSIEKLQKDKLESQIMLDMYGQEGRDPRDLMEIKESERRAHSQAEVLKNALDEHSLELRVKAANEAEAACQQRLSAAEAEIIELVAKLDASERDVMELEEAMKSKDREAEAYIAEMETIGQAFEDMQTQNQHLLQQVAERDDLNIKLVSESVKTKQVQSFLLSEKQALARQLQQINALVESAKLRILHAEEQMKACLTEALRYNSEDRHLAVNLETTKWELADAEKELKWLKSAVTSSDKEYEQIQRKTEDMRKELENERNERKKLEEELMEVNNKVAELTSETGEAAIQKLQDEIKDCKAILKCGVCFDRPKEVVITKCFHLFCNPCIQRNLEIRHRKCPGCGTAFGQSDVRFVKI</sequence>
<keyword evidence="12 14" id="KW-0539">Nucleus</keyword>
<dbReference type="Pfam" id="PF00097">
    <property type="entry name" value="zf-C3HC4"/>
    <property type="match status" value="1"/>
</dbReference>
<comment type="catalytic activity">
    <reaction evidence="1 14">
        <text>S-ubiquitinyl-[E2 ubiquitin-conjugating enzyme]-L-cysteine + [acceptor protein]-L-lysine = [E2 ubiquitin-conjugating enzyme]-L-cysteine + N(6)-ubiquitinyl-[acceptor protein]-L-lysine.</text>
        <dbReference type="EC" id="2.3.2.27"/>
    </reaction>
</comment>
<dbReference type="EMBL" id="BDQV01000175">
    <property type="protein sequence ID" value="GAY58024.1"/>
    <property type="molecule type" value="Genomic_DNA"/>
</dbReference>
<reference evidence="18 19" key="1">
    <citation type="journal article" date="2017" name="Front. Genet.">
        <title>Draft sequencing of the heterozygous diploid genome of Satsuma (Citrus unshiu Marc.) using a hybrid assembly approach.</title>
        <authorList>
            <person name="Shimizu T."/>
            <person name="Tanizawa Y."/>
            <person name="Mochizuki T."/>
            <person name="Nagasaki H."/>
            <person name="Yoshioka T."/>
            <person name="Toyoda A."/>
            <person name="Fujiyama A."/>
            <person name="Kaminuma E."/>
            <person name="Nakamura Y."/>
        </authorList>
    </citation>
    <scope>NUCLEOTIDE SEQUENCE [LARGE SCALE GENOMIC DNA]</scope>
    <source>
        <strain evidence="19">cv. Miyagawa wase</strain>
    </source>
</reference>
<dbReference type="PANTHER" id="PTHR23163">
    <property type="entry name" value="RING FINGER PROTEIN-RELATED"/>
    <property type="match status" value="1"/>
</dbReference>
<evidence type="ECO:0000256" key="12">
    <source>
        <dbReference type="ARBA" id="ARBA00023242"/>
    </source>
</evidence>
<feature type="coiled-coil region" evidence="15">
    <location>
        <begin position="613"/>
        <end position="695"/>
    </location>
</feature>
<feature type="compositionally biased region" description="Low complexity" evidence="16">
    <location>
        <begin position="40"/>
        <end position="50"/>
    </location>
</feature>
<keyword evidence="8 14" id="KW-0833">Ubl conjugation pathway</keyword>
<keyword evidence="10 14" id="KW-0156">Chromatin regulator</keyword>
<comment type="pathway">
    <text evidence="3 14">Protein modification; protein ubiquitination.</text>
</comment>
<evidence type="ECO:0000259" key="17">
    <source>
        <dbReference type="PROSITE" id="PS50089"/>
    </source>
</evidence>
<feature type="coiled-coil region" evidence="15">
    <location>
        <begin position="745"/>
        <end position="863"/>
    </location>
</feature>
<keyword evidence="9 14" id="KW-0862">Zinc</keyword>
<evidence type="ECO:0000256" key="11">
    <source>
        <dbReference type="ARBA" id="ARBA00023054"/>
    </source>
</evidence>
<name>A0A2H5Q0B3_CITUN</name>
<feature type="coiled-coil region" evidence="15">
    <location>
        <begin position="57"/>
        <end position="91"/>
    </location>
</feature>
<evidence type="ECO:0000256" key="2">
    <source>
        <dbReference type="ARBA" id="ARBA00004123"/>
    </source>
</evidence>
<proteinExistence type="inferred from homology"/>